<gene>
    <name evidence="1" type="ORF">EZS28_023653</name>
</gene>
<dbReference type="EMBL" id="SNRW01007698">
    <property type="protein sequence ID" value="KAA6380818.1"/>
    <property type="molecule type" value="Genomic_DNA"/>
</dbReference>
<dbReference type="AlphaFoldDB" id="A0A5J4VE15"/>
<comment type="caution">
    <text evidence="1">The sequence shown here is derived from an EMBL/GenBank/DDBJ whole genome shotgun (WGS) entry which is preliminary data.</text>
</comment>
<evidence type="ECO:0000313" key="1">
    <source>
        <dbReference type="EMBL" id="KAA6380818.1"/>
    </source>
</evidence>
<accession>A0A5J4VE15</accession>
<proteinExistence type="predicted"/>
<organism evidence="1 2">
    <name type="scientific">Streblomastix strix</name>
    <dbReference type="NCBI Taxonomy" id="222440"/>
    <lineage>
        <taxon>Eukaryota</taxon>
        <taxon>Metamonada</taxon>
        <taxon>Preaxostyla</taxon>
        <taxon>Oxymonadida</taxon>
        <taxon>Streblomastigidae</taxon>
        <taxon>Streblomastix</taxon>
    </lineage>
</organism>
<evidence type="ECO:0000313" key="2">
    <source>
        <dbReference type="Proteomes" id="UP000324800"/>
    </source>
</evidence>
<name>A0A5J4VE15_9EUKA</name>
<sequence length="137" mass="16085">MEKIIEKKVSSQICRENWTRYKTVLKEHSEGFGELYEKKMNVMEKLLCKYVYLTLKAVEMRFKFNDIMSSLKFFENTAAPEKIDDNSEFETSDIKILNIQFWKLSVVLTVPMSSAWAERGFSQMNIIKTDLGSMLTE</sequence>
<protein>
    <submittedName>
        <fullName evidence="1">Uncharacterized protein</fullName>
    </submittedName>
</protein>
<dbReference type="Proteomes" id="UP000324800">
    <property type="component" value="Unassembled WGS sequence"/>
</dbReference>
<reference evidence="1 2" key="1">
    <citation type="submission" date="2019-03" db="EMBL/GenBank/DDBJ databases">
        <title>Single cell metagenomics reveals metabolic interactions within the superorganism composed of flagellate Streblomastix strix and complex community of Bacteroidetes bacteria on its surface.</title>
        <authorList>
            <person name="Treitli S.C."/>
            <person name="Kolisko M."/>
            <person name="Husnik F."/>
            <person name="Keeling P."/>
            <person name="Hampl V."/>
        </authorList>
    </citation>
    <scope>NUCLEOTIDE SEQUENCE [LARGE SCALE GENOMIC DNA]</scope>
    <source>
        <strain evidence="1">ST1C</strain>
    </source>
</reference>